<dbReference type="Proteomes" id="UP000069935">
    <property type="component" value="Chromosome 1"/>
</dbReference>
<dbReference type="InterPro" id="IPR036388">
    <property type="entry name" value="WH-like_DNA-bd_sf"/>
</dbReference>
<feature type="domain" description="HTH arsR-type" evidence="1">
    <location>
        <begin position="1"/>
        <end position="109"/>
    </location>
</feature>
<dbReference type="RefSeq" id="WP_045581689.1">
    <property type="nucleotide sequence ID" value="NZ_CP012401.1"/>
</dbReference>
<reference evidence="3" key="1">
    <citation type="submission" date="2015-08" db="EMBL/GenBank/DDBJ databases">
        <title>Complete Genome Sequence of Azospirillum thiophilum BV-S.</title>
        <authorList>
            <person name="Fomenkov A."/>
            <person name="Vincze T."/>
            <person name="Grabovich M."/>
            <person name="Dubinina G."/>
            <person name="Orlova M."/>
            <person name="Belousova E."/>
            <person name="Roberts R.J."/>
        </authorList>
    </citation>
    <scope>NUCLEOTIDE SEQUENCE [LARGE SCALE GENOMIC DNA]</scope>
    <source>
        <strain evidence="3">BV-S</strain>
    </source>
</reference>
<dbReference type="NCBIfam" id="NF033788">
    <property type="entry name" value="HTH_metalloreg"/>
    <property type="match status" value="1"/>
</dbReference>
<name>A0AAC8ZT16_9PROT</name>
<dbReference type="AlphaFoldDB" id="A0AAC8ZT16"/>
<proteinExistence type="predicted"/>
<organism evidence="2 3">
    <name type="scientific">Azospirillum thiophilum</name>
    <dbReference type="NCBI Taxonomy" id="528244"/>
    <lineage>
        <taxon>Bacteria</taxon>
        <taxon>Pseudomonadati</taxon>
        <taxon>Pseudomonadota</taxon>
        <taxon>Alphaproteobacteria</taxon>
        <taxon>Rhodospirillales</taxon>
        <taxon>Azospirillaceae</taxon>
        <taxon>Azospirillum</taxon>
    </lineage>
</organism>
<dbReference type="Pfam" id="PF12840">
    <property type="entry name" value="HTH_20"/>
    <property type="match status" value="1"/>
</dbReference>
<dbReference type="InterPro" id="IPR001845">
    <property type="entry name" value="HTH_ArsR_DNA-bd_dom"/>
</dbReference>
<accession>A0AAC8ZT16</accession>
<evidence type="ECO:0000259" key="1">
    <source>
        <dbReference type="PROSITE" id="PS50987"/>
    </source>
</evidence>
<dbReference type="EMBL" id="CP012401">
    <property type="protein sequence ID" value="ALG69940.1"/>
    <property type="molecule type" value="Genomic_DNA"/>
</dbReference>
<dbReference type="InterPro" id="IPR011991">
    <property type="entry name" value="ArsR-like_HTH"/>
</dbReference>
<dbReference type="SUPFAM" id="SSF46785">
    <property type="entry name" value="Winged helix' DNA-binding domain"/>
    <property type="match status" value="1"/>
</dbReference>
<protein>
    <submittedName>
        <fullName evidence="2">ArsR family transcriptional regulator</fullName>
    </submittedName>
</protein>
<dbReference type="PANTHER" id="PTHR38600">
    <property type="entry name" value="TRANSCRIPTIONAL REGULATORY PROTEIN"/>
    <property type="match status" value="1"/>
</dbReference>
<dbReference type="KEGG" id="ati:AL072_02285"/>
<dbReference type="CDD" id="cd00090">
    <property type="entry name" value="HTH_ARSR"/>
    <property type="match status" value="1"/>
</dbReference>
<evidence type="ECO:0000313" key="3">
    <source>
        <dbReference type="Proteomes" id="UP000069935"/>
    </source>
</evidence>
<dbReference type="PANTHER" id="PTHR38600:SF2">
    <property type="entry name" value="SLL0088 PROTEIN"/>
    <property type="match status" value="1"/>
</dbReference>
<dbReference type="GO" id="GO:0003700">
    <property type="term" value="F:DNA-binding transcription factor activity"/>
    <property type="evidence" value="ECO:0007669"/>
    <property type="project" value="InterPro"/>
</dbReference>
<dbReference type="SMART" id="SM00418">
    <property type="entry name" value="HTH_ARSR"/>
    <property type="match status" value="1"/>
</dbReference>
<dbReference type="Gene3D" id="1.10.10.10">
    <property type="entry name" value="Winged helix-like DNA-binding domain superfamily/Winged helix DNA-binding domain"/>
    <property type="match status" value="1"/>
</dbReference>
<evidence type="ECO:0000313" key="2">
    <source>
        <dbReference type="EMBL" id="ALG69940.1"/>
    </source>
</evidence>
<gene>
    <name evidence="2" type="ORF">AL072_02285</name>
</gene>
<dbReference type="InterPro" id="IPR036390">
    <property type="entry name" value="WH_DNA-bd_sf"/>
</dbReference>
<dbReference type="PROSITE" id="PS50987">
    <property type="entry name" value="HTH_ARSR_2"/>
    <property type="match status" value="1"/>
</dbReference>
<sequence>MDAALDRTFRALADPTRRAVVQALARGPASVGDLAKPFEMALPSFLQHLRLLEDSGLVETRKIGRVRTCTLRPEALAAVEGWLDAQRSLWSKRLDQLDNLVLDLKEREEGTP</sequence>
<keyword evidence="3" id="KW-1185">Reference proteome</keyword>
<dbReference type="PRINTS" id="PR00778">
    <property type="entry name" value="HTHARSR"/>
</dbReference>
<reference evidence="2 3" key="2">
    <citation type="journal article" date="2016" name="Genome Announc.">
        <title>Complete Genome Sequence of a Strain of Azospirillum thiophilum Isolated from a Sulfide Spring.</title>
        <authorList>
            <person name="Fomenkov A."/>
            <person name="Vincze T."/>
            <person name="Grabovich M."/>
            <person name="Anton B.P."/>
            <person name="Dubinina G."/>
            <person name="Orlova M."/>
            <person name="Belousova E."/>
            <person name="Roberts R.J."/>
        </authorList>
    </citation>
    <scope>NUCLEOTIDE SEQUENCE [LARGE SCALE GENOMIC DNA]</scope>
    <source>
        <strain evidence="2 3">BV-S</strain>
    </source>
</reference>